<dbReference type="InterPro" id="IPR000182">
    <property type="entry name" value="GNAT_dom"/>
</dbReference>
<dbReference type="CDD" id="cd04301">
    <property type="entry name" value="NAT_SF"/>
    <property type="match status" value="2"/>
</dbReference>
<sequence length="280" mass="32477">MEFIKLKDLSSEAYYECFSDAFSDYVGFRHVPYQDFMNMMKVRGMDPEISYAAKIDGQLAGVIMNAYKQNDEANIGYVVSIGVRPKFRGQKVAQSLILHSIHTFKNMKIHSYMLEVITINEKAYNLYTKLGFKKQRDFPCFKINKIDKKYKVYPIEKVDKIDYNDVKDLMDVMPSWQNSFSSLNRNPGQFTYLVVKDNDKIIGYAISDLNKRSLLQIAVHKNYRRQGIGSSLLNELFTLSNGTQLGILNVDETSISLIEFFKHFKAEELLKQFELVKVLE</sequence>
<dbReference type="STRING" id="1408416.GCA_000702765_01083"/>
<gene>
    <name evidence="4" type="ORF">NCTC10172_00267</name>
</gene>
<proteinExistence type="predicted"/>
<organism evidence="4 5">
    <name type="scientific">Acholeplasma hippikon</name>
    <dbReference type="NCBI Taxonomy" id="264636"/>
    <lineage>
        <taxon>Bacteria</taxon>
        <taxon>Bacillati</taxon>
        <taxon>Mycoplasmatota</taxon>
        <taxon>Mollicutes</taxon>
        <taxon>Acholeplasmatales</taxon>
        <taxon>Acholeplasmataceae</taxon>
        <taxon>Acholeplasma</taxon>
    </lineage>
</organism>
<evidence type="ECO:0000256" key="2">
    <source>
        <dbReference type="ARBA" id="ARBA00023315"/>
    </source>
</evidence>
<dbReference type="Pfam" id="PF13508">
    <property type="entry name" value="Acetyltransf_7"/>
    <property type="match status" value="1"/>
</dbReference>
<dbReference type="GO" id="GO:0016747">
    <property type="term" value="F:acyltransferase activity, transferring groups other than amino-acyl groups"/>
    <property type="evidence" value="ECO:0007669"/>
    <property type="project" value="InterPro"/>
</dbReference>
<feature type="domain" description="N-acetyltransferase" evidence="3">
    <location>
        <begin position="1"/>
        <end position="156"/>
    </location>
</feature>
<keyword evidence="2" id="KW-0012">Acyltransferase</keyword>
<dbReference type="RefSeq" id="WP_035369654.1">
    <property type="nucleotide sequence ID" value="NZ_LR215050.1"/>
</dbReference>
<dbReference type="Gene3D" id="3.40.630.30">
    <property type="match status" value="2"/>
</dbReference>
<dbReference type="InterPro" id="IPR016181">
    <property type="entry name" value="Acyl_CoA_acyltransferase"/>
</dbReference>
<dbReference type="InterPro" id="IPR050680">
    <property type="entry name" value="YpeA/RimI_acetyltransf"/>
</dbReference>
<dbReference type="PANTHER" id="PTHR43420:SF44">
    <property type="entry name" value="ACETYLTRANSFERASE YPEA"/>
    <property type="match status" value="1"/>
</dbReference>
<protein>
    <submittedName>
        <fullName evidence="4">Ribosomal-protein-alanine N-acetyltransferase</fullName>
    </submittedName>
</protein>
<evidence type="ECO:0000313" key="5">
    <source>
        <dbReference type="Proteomes" id="UP000290909"/>
    </source>
</evidence>
<accession>A0A449BIH9</accession>
<dbReference type="AlphaFoldDB" id="A0A449BIH9"/>
<keyword evidence="5" id="KW-1185">Reference proteome</keyword>
<keyword evidence="1 4" id="KW-0808">Transferase</keyword>
<name>A0A449BIH9_9MOLU</name>
<evidence type="ECO:0000256" key="1">
    <source>
        <dbReference type="ARBA" id="ARBA00022679"/>
    </source>
</evidence>
<dbReference type="Proteomes" id="UP000290909">
    <property type="component" value="Chromosome"/>
</dbReference>
<dbReference type="Pfam" id="PF00583">
    <property type="entry name" value="Acetyltransf_1"/>
    <property type="match status" value="1"/>
</dbReference>
<reference evidence="4 5" key="1">
    <citation type="submission" date="2019-01" db="EMBL/GenBank/DDBJ databases">
        <authorList>
            <consortium name="Pathogen Informatics"/>
        </authorList>
    </citation>
    <scope>NUCLEOTIDE SEQUENCE [LARGE SCALE GENOMIC DNA]</scope>
    <source>
        <strain evidence="4 5">NCTC10172</strain>
    </source>
</reference>
<dbReference type="PANTHER" id="PTHR43420">
    <property type="entry name" value="ACETYLTRANSFERASE"/>
    <property type="match status" value="1"/>
</dbReference>
<evidence type="ECO:0000313" key="4">
    <source>
        <dbReference type="EMBL" id="VEU82259.1"/>
    </source>
</evidence>
<dbReference type="KEGG" id="ahk:NCTC10172_00267"/>
<dbReference type="SUPFAM" id="SSF55729">
    <property type="entry name" value="Acyl-CoA N-acyltransferases (Nat)"/>
    <property type="match status" value="2"/>
</dbReference>
<evidence type="ECO:0000259" key="3">
    <source>
        <dbReference type="PROSITE" id="PS51186"/>
    </source>
</evidence>
<dbReference type="EMBL" id="LR215050">
    <property type="protein sequence ID" value="VEU82259.1"/>
    <property type="molecule type" value="Genomic_DNA"/>
</dbReference>
<dbReference type="PROSITE" id="PS51186">
    <property type="entry name" value="GNAT"/>
    <property type="match status" value="2"/>
</dbReference>
<feature type="domain" description="N-acetyltransferase" evidence="3">
    <location>
        <begin position="153"/>
        <end position="280"/>
    </location>
</feature>